<dbReference type="AlphaFoldDB" id="A0A8J8T958"/>
<feature type="signal peptide" evidence="1">
    <location>
        <begin position="1"/>
        <end position="23"/>
    </location>
</feature>
<dbReference type="EMBL" id="RRYP01001188">
    <property type="protein sequence ID" value="TNV86285.1"/>
    <property type="molecule type" value="Genomic_DNA"/>
</dbReference>
<sequence length="142" mass="15651">MREIWKIITVMAAIFSLIRDTYQACITGQAPFPKIIGGSQDATEIQQIDYSLATDYLVAVGYSKDQGLKGDSSGDAYPIIIAYQSTSYSYHWGKVFTNSQNHRFTGLKINRAGTTLVVINQDMNPRCMIVLGMSTGNVIQAT</sequence>
<protein>
    <submittedName>
        <fullName evidence="2">Uncharacterized protein</fullName>
    </submittedName>
</protein>
<feature type="chain" id="PRO_5035293902" evidence="1">
    <location>
        <begin position="24"/>
        <end position="142"/>
    </location>
</feature>
<comment type="caution">
    <text evidence="2">The sequence shown here is derived from an EMBL/GenBank/DDBJ whole genome shotgun (WGS) entry which is preliminary data.</text>
</comment>
<name>A0A8J8T958_HALGN</name>
<accession>A0A8J8T958</accession>
<reference evidence="2" key="1">
    <citation type="submission" date="2019-06" db="EMBL/GenBank/DDBJ databases">
        <authorList>
            <person name="Zheng W."/>
        </authorList>
    </citation>
    <scope>NUCLEOTIDE SEQUENCE</scope>
    <source>
        <strain evidence="2">QDHG01</strain>
    </source>
</reference>
<dbReference type="Proteomes" id="UP000785679">
    <property type="component" value="Unassembled WGS sequence"/>
</dbReference>
<keyword evidence="1" id="KW-0732">Signal</keyword>
<evidence type="ECO:0000313" key="2">
    <source>
        <dbReference type="EMBL" id="TNV86285.1"/>
    </source>
</evidence>
<gene>
    <name evidence="2" type="ORF">FGO68_gene9967</name>
</gene>
<organism evidence="2 3">
    <name type="scientific">Halteria grandinella</name>
    <dbReference type="NCBI Taxonomy" id="5974"/>
    <lineage>
        <taxon>Eukaryota</taxon>
        <taxon>Sar</taxon>
        <taxon>Alveolata</taxon>
        <taxon>Ciliophora</taxon>
        <taxon>Intramacronucleata</taxon>
        <taxon>Spirotrichea</taxon>
        <taxon>Stichotrichia</taxon>
        <taxon>Sporadotrichida</taxon>
        <taxon>Halteriidae</taxon>
        <taxon>Halteria</taxon>
    </lineage>
</organism>
<keyword evidence="3" id="KW-1185">Reference proteome</keyword>
<proteinExistence type="predicted"/>
<evidence type="ECO:0000256" key="1">
    <source>
        <dbReference type="SAM" id="SignalP"/>
    </source>
</evidence>
<evidence type="ECO:0000313" key="3">
    <source>
        <dbReference type="Proteomes" id="UP000785679"/>
    </source>
</evidence>